<keyword evidence="1" id="KW-0812">Transmembrane</keyword>
<dbReference type="PANTHER" id="PTHR33121:SF70">
    <property type="entry name" value="SIGNALING PROTEIN YKOW"/>
    <property type="match status" value="1"/>
</dbReference>
<dbReference type="Gene3D" id="3.30.70.270">
    <property type="match status" value="1"/>
</dbReference>
<feature type="domain" description="EAL" evidence="2">
    <location>
        <begin position="502"/>
        <end position="755"/>
    </location>
</feature>
<dbReference type="CDD" id="cd01949">
    <property type="entry name" value="GGDEF"/>
    <property type="match status" value="1"/>
</dbReference>
<dbReference type="SUPFAM" id="SSF141868">
    <property type="entry name" value="EAL domain-like"/>
    <property type="match status" value="1"/>
</dbReference>
<evidence type="ECO:0000313" key="4">
    <source>
        <dbReference type="EMBL" id="RBO85979.1"/>
    </source>
</evidence>
<dbReference type="Pfam" id="PF00563">
    <property type="entry name" value="EAL"/>
    <property type="match status" value="1"/>
</dbReference>
<dbReference type="InterPro" id="IPR000160">
    <property type="entry name" value="GGDEF_dom"/>
</dbReference>
<dbReference type="PROSITE" id="PS50887">
    <property type="entry name" value="GGDEF"/>
    <property type="match status" value="1"/>
</dbReference>
<protein>
    <submittedName>
        <fullName evidence="4">Diguanylate cyclase/phosphodiesterase</fullName>
    </submittedName>
</protein>
<organism evidence="4 5">
    <name type="scientific">Marinomonas aquiplantarum</name>
    <dbReference type="NCBI Taxonomy" id="491951"/>
    <lineage>
        <taxon>Bacteria</taxon>
        <taxon>Pseudomonadati</taxon>
        <taxon>Pseudomonadota</taxon>
        <taxon>Gammaproteobacteria</taxon>
        <taxon>Oceanospirillales</taxon>
        <taxon>Oceanospirillaceae</taxon>
        <taxon>Marinomonas</taxon>
    </lineage>
</organism>
<dbReference type="NCBIfam" id="TIGR00254">
    <property type="entry name" value="GGDEF"/>
    <property type="match status" value="1"/>
</dbReference>
<keyword evidence="1" id="KW-1133">Transmembrane helix</keyword>
<dbReference type="InterPro" id="IPR001633">
    <property type="entry name" value="EAL_dom"/>
</dbReference>
<dbReference type="InterPro" id="IPR029787">
    <property type="entry name" value="Nucleotide_cyclase"/>
</dbReference>
<gene>
    <name evidence="4" type="ORF">DFP76_101255</name>
</gene>
<evidence type="ECO:0000259" key="2">
    <source>
        <dbReference type="PROSITE" id="PS50883"/>
    </source>
</evidence>
<dbReference type="EMBL" id="QNRF01000001">
    <property type="protein sequence ID" value="RBO85979.1"/>
    <property type="molecule type" value="Genomic_DNA"/>
</dbReference>
<evidence type="ECO:0000256" key="1">
    <source>
        <dbReference type="SAM" id="Phobius"/>
    </source>
</evidence>
<dbReference type="CDD" id="cd01948">
    <property type="entry name" value="EAL"/>
    <property type="match status" value="1"/>
</dbReference>
<sequence length="766" mass="87724">MALIKKNIWAAFYLTATIWLVFFGAATFVSYQTVYEEYTSEQKRLMALTANSIQSILRQYEVLLDLVAKEVIAYGNLADKETIQNVMDSVVEVDNSMLGVGLFLPHGDVYVASSGVKLPPSFNILSQPENRESFQQTLESNKMVLGRTYQSDVLNSVVFPLRKSVVDQDGNVLFVLSTVINIPKGFRFFFEGESNQNNSNLYLYRDSDRYFQIVLSHHEIDSNIYRYQIPQATFDQAFRKLEKKKGLSIKDIKTNELEVITTSVQPGQTSQAVSRYLPKYDLWAELKLNNRHVMSLFLKELQVLIGIFSGSLLLIYLLFRGIATNEKRIKNALEHQANHDYLTTLNNRFYLDQQLSLMKTDSLYYLIFIDLDNFKAINDGYGHEVGDKVLRLVARRLQSLVNPDDVLVRYSGDEFIIVVFNQDENNINLFCKAIQNDLALPAQIGDYRFVLSASIGIAAFPEDGQDLDELKRYADLAMYEAKKTRNTITFFREDFKQAYQYRAQMEQELKKALLQNEIYMMYQPQIRRDGSSFGVEALVRWENKLLGFVPPDKFIAVAESCGLMLPIGEFIIDQTFTDMTEVQKETGLPVTVSINISVRQFQHNEFFDRLIELMEKHSFIHVELVLEVTENLFIDDVIGIQNLMKKIREKGIRISLDDFGTGYSSLNLLNQLPIDELKIDKSFVDDITTNSNTLAMVEGIIAIARRLNITTVVEGVETDEQRQILADLQCDIFQGYHFSKPLKIDDLKAFMTSNTHLLQGDNNASS</sequence>
<comment type="caution">
    <text evidence="4">The sequence shown here is derived from an EMBL/GenBank/DDBJ whole genome shotgun (WGS) entry which is preliminary data.</text>
</comment>
<dbReference type="SMART" id="SM00052">
    <property type="entry name" value="EAL"/>
    <property type="match status" value="1"/>
</dbReference>
<dbReference type="Proteomes" id="UP000252086">
    <property type="component" value="Unassembled WGS sequence"/>
</dbReference>
<dbReference type="SUPFAM" id="SSF55073">
    <property type="entry name" value="Nucleotide cyclase"/>
    <property type="match status" value="1"/>
</dbReference>
<dbReference type="AlphaFoldDB" id="A0A366D913"/>
<proteinExistence type="predicted"/>
<dbReference type="SMART" id="SM00267">
    <property type="entry name" value="GGDEF"/>
    <property type="match status" value="1"/>
</dbReference>
<dbReference type="Pfam" id="PF00990">
    <property type="entry name" value="GGDEF"/>
    <property type="match status" value="1"/>
</dbReference>
<evidence type="ECO:0000313" key="5">
    <source>
        <dbReference type="Proteomes" id="UP000252086"/>
    </source>
</evidence>
<feature type="transmembrane region" description="Helical" evidence="1">
    <location>
        <begin position="12"/>
        <end position="31"/>
    </location>
</feature>
<name>A0A366D913_9GAMM</name>
<dbReference type="Gene3D" id="3.20.20.450">
    <property type="entry name" value="EAL domain"/>
    <property type="match status" value="1"/>
</dbReference>
<dbReference type="InterPro" id="IPR043128">
    <property type="entry name" value="Rev_trsase/Diguanyl_cyclase"/>
</dbReference>
<dbReference type="InterPro" id="IPR050706">
    <property type="entry name" value="Cyclic-di-GMP_PDE-like"/>
</dbReference>
<dbReference type="Gene3D" id="3.30.450.20">
    <property type="entry name" value="PAS domain"/>
    <property type="match status" value="1"/>
</dbReference>
<dbReference type="GO" id="GO:0071111">
    <property type="term" value="F:cyclic-guanylate-specific phosphodiesterase activity"/>
    <property type="evidence" value="ECO:0007669"/>
    <property type="project" value="InterPro"/>
</dbReference>
<feature type="transmembrane region" description="Helical" evidence="1">
    <location>
        <begin position="301"/>
        <end position="319"/>
    </location>
</feature>
<reference evidence="4 5" key="1">
    <citation type="submission" date="2018-06" db="EMBL/GenBank/DDBJ databases">
        <title>Genomic Encyclopedia of Type Strains, Phase III (KMG-III): the genomes of soil and plant-associated and newly described type strains.</title>
        <authorList>
            <person name="Whitman W."/>
        </authorList>
    </citation>
    <scope>NUCLEOTIDE SEQUENCE [LARGE SCALE GENOMIC DNA]</scope>
    <source>
        <strain evidence="4 5">CECT 7732</strain>
    </source>
</reference>
<accession>A0A366D913</accession>
<evidence type="ECO:0000259" key="3">
    <source>
        <dbReference type="PROSITE" id="PS50887"/>
    </source>
</evidence>
<dbReference type="RefSeq" id="WP_113872875.1">
    <property type="nucleotide sequence ID" value="NZ_QNRF01000001.1"/>
</dbReference>
<keyword evidence="5" id="KW-1185">Reference proteome</keyword>
<dbReference type="CDD" id="cd18773">
    <property type="entry name" value="PDC1_HK_sensor"/>
    <property type="match status" value="1"/>
</dbReference>
<dbReference type="PANTHER" id="PTHR33121">
    <property type="entry name" value="CYCLIC DI-GMP PHOSPHODIESTERASE PDEF"/>
    <property type="match status" value="1"/>
</dbReference>
<dbReference type="InterPro" id="IPR035919">
    <property type="entry name" value="EAL_sf"/>
</dbReference>
<dbReference type="PROSITE" id="PS50883">
    <property type="entry name" value="EAL"/>
    <property type="match status" value="1"/>
</dbReference>
<feature type="domain" description="GGDEF" evidence="3">
    <location>
        <begin position="362"/>
        <end position="493"/>
    </location>
</feature>
<dbReference type="OrthoDB" id="9804951at2"/>
<keyword evidence="1" id="KW-0472">Membrane</keyword>